<evidence type="ECO:0000259" key="3">
    <source>
        <dbReference type="Pfam" id="PF08028"/>
    </source>
</evidence>
<organism evidence="4 5">
    <name type="scientific">Streptomyces umbrinus</name>
    <dbReference type="NCBI Taxonomy" id="67370"/>
    <lineage>
        <taxon>Bacteria</taxon>
        <taxon>Bacillati</taxon>
        <taxon>Actinomycetota</taxon>
        <taxon>Actinomycetes</taxon>
        <taxon>Kitasatosporales</taxon>
        <taxon>Streptomycetaceae</taxon>
        <taxon>Streptomyces</taxon>
        <taxon>Streptomyces phaeochromogenes group</taxon>
    </lineage>
</organism>
<dbReference type="RefSeq" id="WP_307528589.1">
    <property type="nucleotide sequence ID" value="NZ_JAUSZI010000002.1"/>
</dbReference>
<dbReference type="PANTHER" id="PTHR43884">
    <property type="entry name" value="ACYL-COA DEHYDROGENASE"/>
    <property type="match status" value="1"/>
</dbReference>
<dbReference type="InterPro" id="IPR036250">
    <property type="entry name" value="AcylCo_DH-like_C"/>
</dbReference>
<evidence type="ECO:0000256" key="1">
    <source>
        <dbReference type="ARBA" id="ARBA00023002"/>
    </source>
</evidence>
<evidence type="ECO:0000259" key="2">
    <source>
        <dbReference type="Pfam" id="PF02771"/>
    </source>
</evidence>
<feature type="domain" description="Acyl-CoA dehydrogenase/oxidase N-terminal" evidence="2">
    <location>
        <begin position="31"/>
        <end position="112"/>
    </location>
</feature>
<dbReference type="CDD" id="cd01159">
    <property type="entry name" value="NcnH"/>
    <property type="match status" value="1"/>
</dbReference>
<dbReference type="Proteomes" id="UP001230328">
    <property type="component" value="Unassembled WGS sequence"/>
</dbReference>
<dbReference type="PIRSF" id="PIRSF016578">
    <property type="entry name" value="HsaA"/>
    <property type="match status" value="1"/>
</dbReference>
<gene>
    <name evidence="4" type="ORF">QF035_009637</name>
</gene>
<dbReference type="InterPro" id="IPR013786">
    <property type="entry name" value="AcylCoA_DH/ox_N"/>
</dbReference>
<dbReference type="InterPro" id="IPR013107">
    <property type="entry name" value="Acyl-CoA_DH_C"/>
</dbReference>
<dbReference type="Gene3D" id="1.10.540.10">
    <property type="entry name" value="Acyl-CoA dehydrogenase/oxidase, N-terminal domain"/>
    <property type="match status" value="1"/>
</dbReference>
<reference evidence="4 5" key="1">
    <citation type="submission" date="2023-07" db="EMBL/GenBank/DDBJ databases">
        <title>Comparative genomics of wheat-associated soil bacteria to identify genetic determinants of phenazine resistance.</title>
        <authorList>
            <person name="Mouncey N."/>
        </authorList>
    </citation>
    <scope>NUCLEOTIDE SEQUENCE [LARGE SCALE GENOMIC DNA]</scope>
    <source>
        <strain evidence="4 5">V2I4</strain>
    </source>
</reference>
<dbReference type="SUPFAM" id="SSF56645">
    <property type="entry name" value="Acyl-CoA dehydrogenase NM domain-like"/>
    <property type="match status" value="1"/>
</dbReference>
<protein>
    <submittedName>
        <fullName evidence="4">Alkylation response protein AidB-like acyl-CoA dehydrogenase</fullName>
    </submittedName>
</protein>
<keyword evidence="1" id="KW-0560">Oxidoreductase</keyword>
<dbReference type="Pfam" id="PF02771">
    <property type="entry name" value="Acyl-CoA_dh_N"/>
    <property type="match status" value="1"/>
</dbReference>
<dbReference type="InterPro" id="IPR046373">
    <property type="entry name" value="Acyl-CoA_Oxase/DH_mid-dom_sf"/>
</dbReference>
<dbReference type="Gene3D" id="2.40.110.10">
    <property type="entry name" value="Butyryl-CoA Dehydrogenase, subunit A, domain 2"/>
    <property type="match status" value="1"/>
</dbReference>
<comment type="caution">
    <text evidence="4">The sequence shown here is derived from an EMBL/GenBank/DDBJ whole genome shotgun (WGS) entry which is preliminary data.</text>
</comment>
<name>A0ABU0T8E4_9ACTN</name>
<proteinExistence type="predicted"/>
<evidence type="ECO:0000313" key="4">
    <source>
        <dbReference type="EMBL" id="MDQ1032055.1"/>
    </source>
</evidence>
<dbReference type="PANTHER" id="PTHR43884:SF12">
    <property type="entry name" value="ISOVALERYL-COA DEHYDROGENASE, MITOCHONDRIAL-RELATED"/>
    <property type="match status" value="1"/>
</dbReference>
<feature type="domain" description="Acyl-CoA dehydrogenase C-terminal" evidence="3">
    <location>
        <begin position="255"/>
        <end position="388"/>
    </location>
</feature>
<dbReference type="SUPFAM" id="SSF47203">
    <property type="entry name" value="Acyl-CoA dehydrogenase C-terminal domain-like"/>
    <property type="match status" value="1"/>
</dbReference>
<sequence>MALTREMPRVTVVGMVDAGIVERVRELRPLIRRNALRAERERRVPDEVVAALTGTGIHRMNVPRRYGGYQTPLRTQVDAFAEIAVECGSTAWMTLSQAGVSYIAALFLDEAQDDFFTGPNGPDARIGGTLVPGATAVPYDGGFRVDGASAFATGCHHADWHLLTAAVTPADGSPPDGPPEMIWAAVPMSELEILDDWHVTGLAGTGSNTVVARNIPVPAHRVLPVGPMLAGQIPSKANADDPFYRMPVLLLFCAWAAPVALGLARAAMTEFGERIHRRGITYTFHERQNEATVTHLQAAEAEMKISSAELVAARLTAEIETKARDGSPYTLAERARIRAESGYLTRLCKEAVDLLASAAGASSLQREVPMQRIARDINALSLHSFVNPATNLEIYGRVLSGVDPGTPFL</sequence>
<dbReference type="EMBL" id="JAUSZI010000002">
    <property type="protein sequence ID" value="MDQ1032055.1"/>
    <property type="molecule type" value="Genomic_DNA"/>
</dbReference>
<dbReference type="InterPro" id="IPR037069">
    <property type="entry name" value="AcylCoA_DH/ox_N_sf"/>
</dbReference>
<dbReference type="Pfam" id="PF08028">
    <property type="entry name" value="Acyl-CoA_dh_2"/>
    <property type="match status" value="1"/>
</dbReference>
<accession>A0ABU0T8E4</accession>
<dbReference type="InterPro" id="IPR009100">
    <property type="entry name" value="AcylCoA_DH/oxidase_NM_dom_sf"/>
</dbReference>
<evidence type="ECO:0000313" key="5">
    <source>
        <dbReference type="Proteomes" id="UP001230328"/>
    </source>
</evidence>
<keyword evidence="5" id="KW-1185">Reference proteome</keyword>
<dbReference type="Gene3D" id="1.20.140.10">
    <property type="entry name" value="Butyryl-CoA Dehydrogenase, subunit A, domain 3"/>
    <property type="match status" value="1"/>
</dbReference>